<dbReference type="OrthoDB" id="5524782at2"/>
<protein>
    <submittedName>
        <fullName evidence="2">Excisionase family DNA binding protein</fullName>
    </submittedName>
</protein>
<dbReference type="Pfam" id="PF12728">
    <property type="entry name" value="HTH_17"/>
    <property type="match status" value="1"/>
</dbReference>
<dbReference type="InterPro" id="IPR010093">
    <property type="entry name" value="SinI_DNA-bd"/>
</dbReference>
<feature type="domain" description="Helix-turn-helix" evidence="1">
    <location>
        <begin position="13"/>
        <end position="63"/>
    </location>
</feature>
<dbReference type="GO" id="GO:0003677">
    <property type="term" value="F:DNA binding"/>
    <property type="evidence" value="ECO:0007669"/>
    <property type="project" value="InterPro"/>
</dbReference>
<comment type="caution">
    <text evidence="2">The sequence shown here is derived from an EMBL/GenBank/DDBJ whole genome shotgun (WGS) entry which is preliminary data.</text>
</comment>
<dbReference type="RefSeq" id="WP_141991062.1">
    <property type="nucleotide sequence ID" value="NZ_VFRA01000001.1"/>
</dbReference>
<dbReference type="AlphaFoldDB" id="A0A8H2K6L5"/>
<dbReference type="EMBL" id="VFRA01000001">
    <property type="protein sequence ID" value="TQO20803.1"/>
    <property type="molecule type" value="Genomic_DNA"/>
</dbReference>
<reference evidence="2 3" key="1">
    <citation type="submission" date="2019-06" db="EMBL/GenBank/DDBJ databases">
        <title>Sequencing the genomes of 1000 actinobacteria strains.</title>
        <authorList>
            <person name="Klenk H.-P."/>
        </authorList>
    </citation>
    <scope>NUCLEOTIDE SEQUENCE [LARGE SCALE GENOMIC DNA]</scope>
    <source>
        <strain evidence="2 3">DSM 21947</strain>
    </source>
</reference>
<dbReference type="NCBIfam" id="TIGR01764">
    <property type="entry name" value="excise"/>
    <property type="match status" value="1"/>
</dbReference>
<proteinExistence type="predicted"/>
<sequence length="93" mass="10311">MNATNSAEGLGRFLSLADAAEVLSISPHEVLNLVRSGELPAIQVGSKGQWRIENSVLESYIEALYEETRRMSLWNQSDIATVTEGNFGEKRTR</sequence>
<organism evidence="2 3">
    <name type="scientific">Rhodoglobus vestalii</name>
    <dbReference type="NCBI Taxonomy" id="193384"/>
    <lineage>
        <taxon>Bacteria</taxon>
        <taxon>Bacillati</taxon>
        <taxon>Actinomycetota</taxon>
        <taxon>Actinomycetes</taxon>
        <taxon>Micrococcales</taxon>
        <taxon>Microbacteriaceae</taxon>
        <taxon>Rhodoglobus</taxon>
    </lineage>
</organism>
<dbReference type="InterPro" id="IPR041657">
    <property type="entry name" value="HTH_17"/>
</dbReference>
<keyword evidence="3" id="KW-1185">Reference proteome</keyword>
<accession>A0A8H2K6L5</accession>
<name>A0A8H2K6L5_9MICO</name>
<evidence type="ECO:0000259" key="1">
    <source>
        <dbReference type="Pfam" id="PF12728"/>
    </source>
</evidence>
<evidence type="ECO:0000313" key="2">
    <source>
        <dbReference type="EMBL" id="TQO20803.1"/>
    </source>
</evidence>
<gene>
    <name evidence="2" type="ORF">FB472_2455</name>
</gene>
<dbReference type="Proteomes" id="UP000316560">
    <property type="component" value="Unassembled WGS sequence"/>
</dbReference>
<evidence type="ECO:0000313" key="3">
    <source>
        <dbReference type="Proteomes" id="UP000316560"/>
    </source>
</evidence>